<comment type="caution">
    <text evidence="3">The sequence shown here is derived from an EMBL/GenBank/DDBJ whole genome shotgun (WGS) entry which is preliminary data.</text>
</comment>
<protein>
    <submittedName>
        <fullName evidence="3">Uncharacterized protein</fullName>
    </submittedName>
</protein>
<name>A0A397SCG9_9GLOM</name>
<keyword evidence="2" id="KW-0472">Membrane</keyword>
<proteinExistence type="predicted"/>
<dbReference type="OrthoDB" id="2414181at2759"/>
<dbReference type="AlphaFoldDB" id="A0A397SCG9"/>
<feature type="transmembrane region" description="Helical" evidence="2">
    <location>
        <begin position="198"/>
        <end position="220"/>
    </location>
</feature>
<keyword evidence="4" id="KW-1185">Reference proteome</keyword>
<gene>
    <name evidence="3" type="ORF">C1645_785131</name>
</gene>
<keyword evidence="2" id="KW-1133">Transmembrane helix</keyword>
<sequence length="408" mass="43955">MPPIRINKFSNETTSIARNNNVINISNSKRLYRRNSEQKEDITNNNKLNPTPVSSIPTITISPGPVSFTLITSATPTDISATTIDTDINSTDTATNINATPNTDIPATNSIGIPGTIIPTDTLTPGVPLPSIPTITSIPIITPLKSDTLFVTAPIQTQNPSSIFSTTTTSSSSSSVSSSQPIPSSGSSNNRSHNLNVLIFPILAAVLLFIIVLTILGLIYRKRKRNANNNQRIVSTGDVTENGSKSNSLTSSINSISSSFKIKKGKVVPEDIIGSHPAPIVDNKDENDENEKPKTPILKRTLTTVSAFQELVDLTDDEHKSLRQSTSSGIFTIASRLSSTPTYINYDPEEGSSRDVAISLHQERIGSSRNVVIPLHQERIDYIPYPTASSSGNGTRNFASSNDENDNQ</sequence>
<organism evidence="3 4">
    <name type="scientific">Glomus cerebriforme</name>
    <dbReference type="NCBI Taxonomy" id="658196"/>
    <lineage>
        <taxon>Eukaryota</taxon>
        <taxon>Fungi</taxon>
        <taxon>Fungi incertae sedis</taxon>
        <taxon>Mucoromycota</taxon>
        <taxon>Glomeromycotina</taxon>
        <taxon>Glomeromycetes</taxon>
        <taxon>Glomerales</taxon>
        <taxon>Glomeraceae</taxon>
        <taxon>Glomus</taxon>
    </lineage>
</organism>
<keyword evidence="2" id="KW-0812">Transmembrane</keyword>
<accession>A0A397SCG9</accession>
<feature type="region of interest" description="Disordered" evidence="1">
    <location>
        <begin position="161"/>
        <end position="189"/>
    </location>
</feature>
<evidence type="ECO:0000313" key="3">
    <source>
        <dbReference type="EMBL" id="RIA83983.1"/>
    </source>
</evidence>
<evidence type="ECO:0000313" key="4">
    <source>
        <dbReference type="Proteomes" id="UP000265703"/>
    </source>
</evidence>
<evidence type="ECO:0000256" key="2">
    <source>
        <dbReference type="SAM" id="Phobius"/>
    </source>
</evidence>
<dbReference type="STRING" id="658196.A0A397SCG9"/>
<feature type="region of interest" description="Disordered" evidence="1">
    <location>
        <begin position="384"/>
        <end position="408"/>
    </location>
</feature>
<evidence type="ECO:0000256" key="1">
    <source>
        <dbReference type="SAM" id="MobiDB-lite"/>
    </source>
</evidence>
<dbReference type="Proteomes" id="UP000265703">
    <property type="component" value="Unassembled WGS sequence"/>
</dbReference>
<feature type="compositionally biased region" description="Low complexity" evidence="1">
    <location>
        <begin position="161"/>
        <end position="188"/>
    </location>
</feature>
<feature type="region of interest" description="Disordered" evidence="1">
    <location>
        <begin position="273"/>
        <end position="293"/>
    </location>
</feature>
<dbReference type="EMBL" id="QKYT01000527">
    <property type="protein sequence ID" value="RIA83983.1"/>
    <property type="molecule type" value="Genomic_DNA"/>
</dbReference>
<feature type="compositionally biased region" description="Polar residues" evidence="1">
    <location>
        <begin position="387"/>
        <end position="402"/>
    </location>
</feature>
<reference evidence="3 4" key="1">
    <citation type="submission" date="2018-06" db="EMBL/GenBank/DDBJ databases">
        <title>Comparative genomics reveals the genomic features of Rhizophagus irregularis, R. cerebriforme, R. diaphanum and Gigaspora rosea, and their symbiotic lifestyle signature.</title>
        <authorList>
            <person name="Morin E."/>
            <person name="San Clemente H."/>
            <person name="Chen E.C.H."/>
            <person name="De La Providencia I."/>
            <person name="Hainaut M."/>
            <person name="Kuo A."/>
            <person name="Kohler A."/>
            <person name="Murat C."/>
            <person name="Tang N."/>
            <person name="Roy S."/>
            <person name="Loubradou J."/>
            <person name="Henrissat B."/>
            <person name="Grigoriev I.V."/>
            <person name="Corradi N."/>
            <person name="Roux C."/>
            <person name="Martin F.M."/>
        </authorList>
    </citation>
    <scope>NUCLEOTIDE SEQUENCE [LARGE SCALE GENOMIC DNA]</scope>
    <source>
        <strain evidence="3 4">DAOM 227022</strain>
    </source>
</reference>